<dbReference type="EMBL" id="MGHU01000016">
    <property type="protein sequence ID" value="OGM77544.1"/>
    <property type="molecule type" value="Genomic_DNA"/>
</dbReference>
<evidence type="ECO:0000256" key="4">
    <source>
        <dbReference type="ARBA" id="ARBA00022801"/>
    </source>
</evidence>
<evidence type="ECO:0000313" key="7">
    <source>
        <dbReference type="EMBL" id="OGM77544.1"/>
    </source>
</evidence>
<proteinExistence type="predicted"/>
<keyword evidence="3" id="KW-0255">Endonuclease</keyword>
<keyword evidence="5" id="KW-0694">RNA-binding</keyword>
<dbReference type="GO" id="GO:0030677">
    <property type="term" value="C:ribonuclease P complex"/>
    <property type="evidence" value="ECO:0007669"/>
    <property type="project" value="TreeGrafter"/>
</dbReference>
<comment type="caution">
    <text evidence="7">The sequence shown here is derived from an EMBL/GenBank/DDBJ whole genome shotgun (WGS) entry which is preliminary data.</text>
</comment>
<dbReference type="GO" id="GO:0004526">
    <property type="term" value="F:ribonuclease P activity"/>
    <property type="evidence" value="ECO:0007669"/>
    <property type="project" value="UniProtKB-UniRule"/>
</dbReference>
<dbReference type="NCBIfam" id="TIGR00188">
    <property type="entry name" value="rnpA"/>
    <property type="match status" value="1"/>
</dbReference>
<accession>A0A1F8CMK6</accession>
<dbReference type="Pfam" id="PF00825">
    <property type="entry name" value="Ribonuclease_P"/>
    <property type="match status" value="1"/>
</dbReference>
<organism evidence="7 8">
    <name type="scientific">Candidatus Woesebacteria bacterium RIFOXYA1_FULL_43_9</name>
    <dbReference type="NCBI Taxonomy" id="1802534"/>
    <lineage>
        <taxon>Bacteria</taxon>
        <taxon>Candidatus Woeseibacteriota</taxon>
    </lineage>
</organism>
<keyword evidence="4" id="KW-0378">Hydrolase</keyword>
<dbReference type="GO" id="GO:0042781">
    <property type="term" value="F:3'-tRNA processing endoribonuclease activity"/>
    <property type="evidence" value="ECO:0007669"/>
    <property type="project" value="TreeGrafter"/>
</dbReference>
<dbReference type="InterPro" id="IPR000100">
    <property type="entry name" value="RNase_P"/>
</dbReference>
<dbReference type="SUPFAM" id="SSF54211">
    <property type="entry name" value="Ribosomal protein S5 domain 2-like"/>
    <property type="match status" value="1"/>
</dbReference>
<sequence length="101" mass="11763">MLPKINRGLGKEEIDAVFAKNTSTKNEYFTILKREIKDETLPRFAILISKKLAKRAVDRNRMKRLVFDQIQEELSNYSPGHYVVLIKKSFEQKRPLPGNLS</sequence>
<evidence type="ECO:0000256" key="3">
    <source>
        <dbReference type="ARBA" id="ARBA00022759"/>
    </source>
</evidence>
<evidence type="ECO:0000256" key="6">
    <source>
        <dbReference type="NCBIfam" id="TIGR00188"/>
    </source>
</evidence>
<name>A0A1F8CMK6_9BACT</name>
<dbReference type="PANTHER" id="PTHR33992">
    <property type="entry name" value="RIBONUCLEASE P PROTEIN COMPONENT"/>
    <property type="match status" value="1"/>
</dbReference>
<dbReference type="GO" id="GO:0000049">
    <property type="term" value="F:tRNA binding"/>
    <property type="evidence" value="ECO:0007669"/>
    <property type="project" value="InterPro"/>
</dbReference>
<dbReference type="InterPro" id="IPR014721">
    <property type="entry name" value="Ribsml_uS5_D2-typ_fold_subgr"/>
</dbReference>
<dbReference type="Gene3D" id="3.30.230.10">
    <property type="match status" value="1"/>
</dbReference>
<evidence type="ECO:0000256" key="2">
    <source>
        <dbReference type="ARBA" id="ARBA00022722"/>
    </source>
</evidence>
<keyword evidence="1" id="KW-0819">tRNA processing</keyword>
<evidence type="ECO:0000256" key="5">
    <source>
        <dbReference type="ARBA" id="ARBA00022884"/>
    </source>
</evidence>
<keyword evidence="2" id="KW-0540">Nuclease</keyword>
<evidence type="ECO:0000313" key="8">
    <source>
        <dbReference type="Proteomes" id="UP000179241"/>
    </source>
</evidence>
<dbReference type="PANTHER" id="PTHR33992:SF1">
    <property type="entry name" value="RIBONUCLEASE P PROTEIN COMPONENT"/>
    <property type="match status" value="1"/>
</dbReference>
<dbReference type="EC" id="3.1.26.5" evidence="6"/>
<gene>
    <name evidence="7" type="ORF">A2188_02080</name>
</gene>
<dbReference type="InterPro" id="IPR020568">
    <property type="entry name" value="Ribosomal_Su5_D2-typ_SF"/>
</dbReference>
<reference evidence="7 8" key="1">
    <citation type="journal article" date="2016" name="Nat. Commun.">
        <title>Thousands of microbial genomes shed light on interconnected biogeochemical processes in an aquifer system.</title>
        <authorList>
            <person name="Anantharaman K."/>
            <person name="Brown C.T."/>
            <person name="Hug L.A."/>
            <person name="Sharon I."/>
            <person name="Castelle C.J."/>
            <person name="Probst A.J."/>
            <person name="Thomas B.C."/>
            <person name="Singh A."/>
            <person name="Wilkins M.J."/>
            <person name="Karaoz U."/>
            <person name="Brodie E.L."/>
            <person name="Williams K.H."/>
            <person name="Hubbard S.S."/>
            <person name="Banfield J.F."/>
        </authorList>
    </citation>
    <scope>NUCLEOTIDE SEQUENCE [LARGE SCALE GENOMIC DNA]</scope>
</reference>
<dbReference type="Proteomes" id="UP000179241">
    <property type="component" value="Unassembled WGS sequence"/>
</dbReference>
<evidence type="ECO:0000256" key="1">
    <source>
        <dbReference type="ARBA" id="ARBA00022694"/>
    </source>
</evidence>
<dbReference type="AlphaFoldDB" id="A0A1F8CMK6"/>
<protein>
    <recommendedName>
        <fullName evidence="6">Ribonuclease P protein component</fullName>
        <ecNumber evidence="6">3.1.26.5</ecNumber>
    </recommendedName>
</protein>